<dbReference type="Pfam" id="PF00801">
    <property type="entry name" value="PKD"/>
    <property type="match status" value="2"/>
</dbReference>
<dbReference type="GO" id="GO:0016020">
    <property type="term" value="C:membrane"/>
    <property type="evidence" value="ECO:0007669"/>
    <property type="project" value="UniProtKB-SubCell"/>
</dbReference>
<dbReference type="Pfam" id="PF15901">
    <property type="entry name" value="Sortilin_C"/>
    <property type="match status" value="1"/>
</dbReference>
<sequence length="947" mass="107851">MIRVSIDFTPNRIVLHPTMEDWVLGYDLKAGKLYCSLNFGLNWTLLHKFVTPRFFWAVEGHDHSTAVVHMELLDSDGETRYLACLAPYCGEISMDTSINPILPSSLIVQDEYIFVQKQHFDRNELYVSYKREGFKKAHFPDDLHPQNFNILNTNEGQVFVAVHHEKDFVNCYLSEPTGQFYVLTLPNIVAVTVKGRFQVDLYQVRGLPGIYLANQEPSELNLKESGRRTYISFDKGGNWSLIPVPSDMKSQCKSDKLSKCSLHLHLQQMEVLFNVPRILSDENAPGLILAHGSVGDQLSFQDVSVFISRDAGVHWYSAPFHGLHELNILDQGSAITALNASWKTREIYFSCDEGQSWQKHVFADEDVYVDGVLNEPGINTLIVSVYAHKFPSKGWILVKANFSSILTRRCSSEDYESWNPAEEVSKGCILGRKLIFERKKQFSKCNNGRDYERPINITVCQCTKQDFECDFGYERETKEEECVPARWYNPDRPVFDCPENQYFNKSRGYRKVGGDFCVGGVSNHTKYRHVLTKCPVIPPSGLRLSTSKPIIATMSIIKFNLTQNEGSVLSTNYTIDFGDGTIQYFHGPDILNREMSHRYFSHGSYTISVKAENANGSATTRCLVHAEDEIEEFNVESLNGVQTHHPVLFKTTVSGRHMSTSNIGDVHYVWHFGDEKLQLPLLTWKRNVSHVYMEPGAYTATVEAINSVSSAYVQIPLQVYNYIRRIQLTFSSNIDHINRYDQQWRSWLKKRLQERLIDLLHVTADHLIVFVYNEIPPKADVTLLPNNPQSVSDKDTDKLVENLLSLVKERDIDIKWLDSIIKVTGASIQNEISTNKSKTNIIPIAIAAPILALSVVFLAIVFLYYRRKFHRVQRYSFLQARDAADSLLEDDEDDPPLDPNPNFSHIEMTEDQTDSVEGGGGLVNPVLVMMPGRRSQSNLTDPHALRC</sequence>
<keyword evidence="5" id="KW-1133">Transmembrane helix</keyword>
<dbReference type="InterPro" id="IPR031778">
    <property type="entry name" value="Sortilin_N"/>
</dbReference>
<evidence type="ECO:0000256" key="1">
    <source>
        <dbReference type="ARBA" id="ARBA00004479"/>
    </source>
</evidence>
<dbReference type="InterPro" id="IPR022409">
    <property type="entry name" value="PKD/Chitinase_dom"/>
</dbReference>
<name>A0A6P7T2R9_9MOLL</name>
<dbReference type="SMART" id="SM00602">
    <property type="entry name" value="VPS10"/>
    <property type="match status" value="1"/>
</dbReference>
<dbReference type="Gene3D" id="3.30.60.270">
    <property type="match status" value="1"/>
</dbReference>
<dbReference type="PANTHER" id="PTHR12106">
    <property type="entry name" value="SORTILIN RELATED"/>
    <property type="match status" value="1"/>
</dbReference>
<dbReference type="KEGG" id="osn:115219083"/>
<dbReference type="CDD" id="cd00146">
    <property type="entry name" value="PKD"/>
    <property type="match status" value="2"/>
</dbReference>
<dbReference type="GO" id="GO:0006892">
    <property type="term" value="P:post-Golgi vesicle-mediated transport"/>
    <property type="evidence" value="ECO:0007669"/>
    <property type="project" value="TreeGrafter"/>
</dbReference>
<keyword evidence="5" id="KW-0472">Membrane</keyword>
<keyword evidence="3" id="KW-0677">Repeat</keyword>
<dbReference type="Proteomes" id="UP000515154">
    <property type="component" value="Linkage group LG14"/>
</dbReference>
<dbReference type="InterPro" id="IPR000601">
    <property type="entry name" value="PKD_dom"/>
</dbReference>
<comment type="similarity">
    <text evidence="2">Belongs to the VPS10-related sortilin family. SORCS subfamily.</text>
</comment>
<dbReference type="InterPro" id="IPR035986">
    <property type="entry name" value="PKD_dom_sf"/>
</dbReference>
<evidence type="ECO:0000256" key="3">
    <source>
        <dbReference type="ARBA" id="ARBA00022737"/>
    </source>
</evidence>
<keyword evidence="5" id="KW-0812">Transmembrane</keyword>
<dbReference type="InterPro" id="IPR006581">
    <property type="entry name" value="VPS10"/>
</dbReference>
<feature type="domain" description="PKD" evidence="6">
    <location>
        <begin position="665"/>
        <end position="719"/>
    </location>
</feature>
<dbReference type="RefSeq" id="XP_029645009.1">
    <property type="nucleotide sequence ID" value="XM_029789149.2"/>
</dbReference>
<dbReference type="Gene3D" id="2.10.70.80">
    <property type="match status" value="1"/>
</dbReference>
<evidence type="ECO:0000259" key="6">
    <source>
        <dbReference type="PROSITE" id="PS50093"/>
    </source>
</evidence>
<evidence type="ECO:0000313" key="7">
    <source>
        <dbReference type="Proteomes" id="UP000515154"/>
    </source>
</evidence>
<dbReference type="PROSITE" id="PS50093">
    <property type="entry name" value="PKD"/>
    <property type="match status" value="2"/>
</dbReference>
<dbReference type="SUPFAM" id="SSF110296">
    <property type="entry name" value="Oligoxyloglucan reducing end-specific cellobiohydrolase"/>
    <property type="match status" value="1"/>
</dbReference>
<keyword evidence="7" id="KW-1185">Reference proteome</keyword>
<evidence type="ECO:0000313" key="8">
    <source>
        <dbReference type="RefSeq" id="XP_029645009.1"/>
    </source>
</evidence>
<keyword evidence="4" id="KW-0325">Glycoprotein</keyword>
<evidence type="ECO:0000256" key="4">
    <source>
        <dbReference type="ARBA" id="ARBA00023180"/>
    </source>
</evidence>
<evidence type="ECO:0000256" key="5">
    <source>
        <dbReference type="SAM" id="Phobius"/>
    </source>
</evidence>
<dbReference type="GO" id="GO:0005794">
    <property type="term" value="C:Golgi apparatus"/>
    <property type="evidence" value="ECO:0007669"/>
    <property type="project" value="TreeGrafter"/>
</dbReference>
<dbReference type="SMART" id="SM00089">
    <property type="entry name" value="PKD"/>
    <property type="match status" value="2"/>
</dbReference>
<dbReference type="Pfam" id="PF15902">
    <property type="entry name" value="Sortilin-Vps10"/>
    <property type="match status" value="1"/>
</dbReference>
<dbReference type="AlphaFoldDB" id="A0A6P7T2R9"/>
<gene>
    <name evidence="8" type="primary">LOC115219083</name>
</gene>
<dbReference type="SUPFAM" id="SSF49299">
    <property type="entry name" value="PKD domain"/>
    <property type="match status" value="2"/>
</dbReference>
<dbReference type="InterPro" id="IPR050310">
    <property type="entry name" value="VPS10-sortilin"/>
</dbReference>
<dbReference type="PANTHER" id="PTHR12106:SF47">
    <property type="entry name" value="VPS10 DOMAIN-CONTAINING RECEPTOR SORCS3-LIKE"/>
    <property type="match status" value="1"/>
</dbReference>
<feature type="domain" description="PKD" evidence="6">
    <location>
        <begin position="573"/>
        <end position="619"/>
    </location>
</feature>
<organism evidence="7 8">
    <name type="scientific">Octopus sinensis</name>
    <name type="common">East Asian common octopus</name>
    <dbReference type="NCBI Taxonomy" id="2607531"/>
    <lineage>
        <taxon>Eukaryota</taxon>
        <taxon>Metazoa</taxon>
        <taxon>Spiralia</taxon>
        <taxon>Lophotrochozoa</taxon>
        <taxon>Mollusca</taxon>
        <taxon>Cephalopoda</taxon>
        <taxon>Coleoidea</taxon>
        <taxon>Octopodiformes</taxon>
        <taxon>Octopoda</taxon>
        <taxon>Incirrata</taxon>
        <taxon>Octopodidae</taxon>
        <taxon>Octopus</taxon>
    </lineage>
</organism>
<dbReference type="InterPro" id="IPR013783">
    <property type="entry name" value="Ig-like_fold"/>
</dbReference>
<proteinExistence type="inferred from homology"/>
<reference evidence="8" key="1">
    <citation type="submission" date="2025-08" db="UniProtKB">
        <authorList>
            <consortium name="RefSeq"/>
        </authorList>
    </citation>
    <scope>IDENTIFICATION</scope>
</reference>
<dbReference type="InterPro" id="IPR031777">
    <property type="entry name" value="Sortilin_C"/>
</dbReference>
<evidence type="ECO:0000256" key="2">
    <source>
        <dbReference type="ARBA" id="ARBA00010818"/>
    </source>
</evidence>
<feature type="transmembrane region" description="Helical" evidence="5">
    <location>
        <begin position="841"/>
        <end position="865"/>
    </location>
</feature>
<dbReference type="Gene3D" id="2.60.40.10">
    <property type="entry name" value="Immunoglobulins"/>
    <property type="match status" value="2"/>
</dbReference>
<accession>A0A6P7T2R9</accession>
<protein>
    <submittedName>
        <fullName evidence="8">VPS10 domain-containing receptor SorCS3-like</fullName>
    </submittedName>
</protein>
<comment type="subcellular location">
    <subcellularLocation>
        <location evidence="1">Membrane</location>
        <topology evidence="1">Single-pass type I membrane protein</topology>
    </subcellularLocation>
</comment>